<name>A0AC35FGR4_9BILA</name>
<organism evidence="1 2">
    <name type="scientific">Panagrolaimus sp. PS1159</name>
    <dbReference type="NCBI Taxonomy" id="55785"/>
    <lineage>
        <taxon>Eukaryota</taxon>
        <taxon>Metazoa</taxon>
        <taxon>Ecdysozoa</taxon>
        <taxon>Nematoda</taxon>
        <taxon>Chromadorea</taxon>
        <taxon>Rhabditida</taxon>
        <taxon>Tylenchina</taxon>
        <taxon>Panagrolaimomorpha</taxon>
        <taxon>Panagrolaimoidea</taxon>
        <taxon>Panagrolaimidae</taxon>
        <taxon>Panagrolaimus</taxon>
    </lineage>
</organism>
<dbReference type="WBParaSite" id="PS1159_v2.g17348.t1">
    <property type="protein sequence ID" value="PS1159_v2.g17348.t1"/>
    <property type="gene ID" value="PS1159_v2.g17348"/>
</dbReference>
<proteinExistence type="predicted"/>
<accession>A0AC35FGR4</accession>
<dbReference type="Proteomes" id="UP000887580">
    <property type="component" value="Unplaced"/>
</dbReference>
<reference evidence="2" key="1">
    <citation type="submission" date="2022-11" db="UniProtKB">
        <authorList>
            <consortium name="WormBaseParasite"/>
        </authorList>
    </citation>
    <scope>IDENTIFICATION</scope>
</reference>
<evidence type="ECO:0000313" key="1">
    <source>
        <dbReference type="Proteomes" id="UP000887580"/>
    </source>
</evidence>
<sequence length="177" mass="20053">MNTLVLRGHIDTAKQNFPDGIKGSRLDALSRVGLWNEGYDFLHGVGHGVGHFLNVHEGPIGISFRSSANEGTLHQGNVITIEPGYYEVGKFGIRIENCYEIVKSEKLHSGAENFLTFEPLTLVPIQQNLIQRDLLQQKHIDWLNAYHQKCLDKVGPFLKEHGLQEELEFLEKSCQKF</sequence>
<evidence type="ECO:0000313" key="2">
    <source>
        <dbReference type="WBParaSite" id="PS1159_v2.g17348.t1"/>
    </source>
</evidence>
<protein>
    <submittedName>
        <fullName evidence="2">Xaa-Pro aminopeptidase</fullName>
    </submittedName>
</protein>